<name>A0A542DHJ0_AMYCI</name>
<dbReference type="InterPro" id="IPR035992">
    <property type="entry name" value="Ricin_B-like_lectins"/>
</dbReference>
<dbReference type="PROSITE" id="PS50231">
    <property type="entry name" value="RICIN_B_LECTIN"/>
    <property type="match status" value="1"/>
</dbReference>
<dbReference type="EMBL" id="VFML01000001">
    <property type="protein sequence ID" value="TQJ02514.1"/>
    <property type="molecule type" value="Genomic_DNA"/>
</dbReference>
<proteinExistence type="predicted"/>
<keyword evidence="2" id="KW-1185">Reference proteome</keyword>
<dbReference type="CDD" id="cd23415">
    <property type="entry name" value="beta-trefoil_Ricin_AH"/>
    <property type="match status" value="1"/>
</dbReference>
<dbReference type="Gene3D" id="2.80.10.50">
    <property type="match status" value="2"/>
</dbReference>
<comment type="caution">
    <text evidence="1">The sequence shown here is derived from an EMBL/GenBank/DDBJ whole genome shotgun (WGS) entry which is preliminary data.</text>
</comment>
<dbReference type="Proteomes" id="UP000320876">
    <property type="component" value="Unassembled WGS sequence"/>
</dbReference>
<protein>
    <submittedName>
        <fullName evidence="1">Uncharacterized protein</fullName>
    </submittedName>
</protein>
<organism evidence="1 2">
    <name type="scientific">Amycolatopsis cihanbeyliensis</name>
    <dbReference type="NCBI Taxonomy" id="1128664"/>
    <lineage>
        <taxon>Bacteria</taxon>
        <taxon>Bacillati</taxon>
        <taxon>Actinomycetota</taxon>
        <taxon>Actinomycetes</taxon>
        <taxon>Pseudonocardiales</taxon>
        <taxon>Pseudonocardiaceae</taxon>
        <taxon>Amycolatopsis</taxon>
    </lineage>
</organism>
<gene>
    <name evidence="1" type="ORF">FB471_2245</name>
</gene>
<evidence type="ECO:0000313" key="2">
    <source>
        <dbReference type="Proteomes" id="UP000320876"/>
    </source>
</evidence>
<evidence type="ECO:0000313" key="1">
    <source>
        <dbReference type="EMBL" id="TQJ02514.1"/>
    </source>
</evidence>
<dbReference type="SUPFAM" id="SSF50370">
    <property type="entry name" value="Ricin B-like lectins"/>
    <property type="match status" value="1"/>
</dbReference>
<sequence length="131" mass="15251">MSDTADYVNTVDIFNYDKTDRCIDDSLAYGLRSYPCNGSDWQKWDKYFAHGLLTFANVQTGRCLDDSNKYGLRAYSCNNSRYQKFFDDSGNVLNVVLRNEVTDRCVDDSFAYGLRSYSCNDSSYQKWHVWD</sequence>
<dbReference type="AlphaFoldDB" id="A0A542DHJ0"/>
<accession>A0A542DHJ0</accession>
<reference evidence="1 2" key="1">
    <citation type="submission" date="2019-06" db="EMBL/GenBank/DDBJ databases">
        <title>Sequencing the genomes of 1000 actinobacteria strains.</title>
        <authorList>
            <person name="Klenk H.-P."/>
        </authorList>
    </citation>
    <scope>NUCLEOTIDE SEQUENCE [LARGE SCALE GENOMIC DNA]</scope>
    <source>
        <strain evidence="1 2">DSM 45679</strain>
    </source>
</reference>